<dbReference type="AlphaFoldDB" id="A0A3P9LNU2"/>
<keyword evidence="2" id="KW-0732">Signal</keyword>
<dbReference type="SMART" id="SM00406">
    <property type="entry name" value="IGv"/>
    <property type="match status" value="1"/>
</dbReference>
<feature type="domain" description="Ig-like" evidence="7">
    <location>
        <begin position="21"/>
        <end position="115"/>
    </location>
</feature>
<dbReference type="PANTHER" id="PTHR23277:SF108">
    <property type="entry name" value="FASCICLIN-3"/>
    <property type="match status" value="1"/>
</dbReference>
<dbReference type="SMART" id="SM00409">
    <property type="entry name" value="IG"/>
    <property type="match status" value="1"/>
</dbReference>
<dbReference type="PROSITE" id="PS50835">
    <property type="entry name" value="IG_LIKE"/>
    <property type="match status" value="1"/>
</dbReference>
<dbReference type="InterPro" id="IPR036179">
    <property type="entry name" value="Ig-like_dom_sf"/>
</dbReference>
<dbReference type="InterPro" id="IPR051427">
    <property type="entry name" value="Nectin/Nectin-like"/>
</dbReference>
<evidence type="ECO:0000256" key="1">
    <source>
        <dbReference type="ARBA" id="ARBA00004370"/>
    </source>
</evidence>
<keyword evidence="4" id="KW-0472">Membrane</keyword>
<dbReference type="InterPro" id="IPR007110">
    <property type="entry name" value="Ig-like_dom"/>
</dbReference>
<evidence type="ECO:0000313" key="9">
    <source>
        <dbReference type="Proteomes" id="UP000265180"/>
    </source>
</evidence>
<evidence type="ECO:0000256" key="4">
    <source>
        <dbReference type="ARBA" id="ARBA00023136"/>
    </source>
</evidence>
<keyword evidence="3" id="KW-0677">Repeat</keyword>
<reference evidence="8 9" key="2">
    <citation type="submission" date="2017-04" db="EMBL/GenBank/DDBJ databases">
        <title>CpG methylation of centromeres and impact of large insertions on vertebrate speciation.</title>
        <authorList>
            <person name="Ichikawa K."/>
            <person name="Yoshimura J."/>
            <person name="Morishita S."/>
        </authorList>
    </citation>
    <scope>NUCLEOTIDE SEQUENCE</scope>
    <source>
        <strain evidence="8 9">HNI</strain>
    </source>
</reference>
<dbReference type="Proteomes" id="UP000265180">
    <property type="component" value="Chromosome 16"/>
</dbReference>
<evidence type="ECO:0000259" key="7">
    <source>
        <dbReference type="PROSITE" id="PS50835"/>
    </source>
</evidence>
<keyword evidence="6" id="KW-0325">Glycoprotein</keyword>
<protein>
    <recommendedName>
        <fullName evidence="7">Ig-like domain-containing protein</fullName>
    </recommendedName>
</protein>
<keyword evidence="5" id="KW-1015">Disulfide bond</keyword>
<evidence type="ECO:0000256" key="3">
    <source>
        <dbReference type="ARBA" id="ARBA00022737"/>
    </source>
</evidence>
<name>A0A3P9LNU2_ORYLA</name>
<dbReference type="PANTHER" id="PTHR23277">
    <property type="entry name" value="NECTIN-RELATED"/>
    <property type="match status" value="1"/>
</dbReference>
<proteinExistence type="predicted"/>
<evidence type="ECO:0000256" key="2">
    <source>
        <dbReference type="ARBA" id="ARBA00022729"/>
    </source>
</evidence>
<sequence>KTQRCHFKFIEVLSQVTGYVGRDVTLPCSFIQGTNDYNVTQSQWNLLSPDGNKTKIMVSNKQYGKSAHESHLKGRVDMDDQSLQIKNVAFSDAGSYICIINTFPSGKFESTTKLHVQVHKTLMNKNTFSVFKVDKTRENVTTASLLCTKVLTCQSLVYVHTNNLKFSCAKKEDDANKRSKAEL</sequence>
<accession>A0A3P9LNU2</accession>
<evidence type="ECO:0000313" key="8">
    <source>
        <dbReference type="Ensembl" id="ENSORLP00020022404.1"/>
    </source>
</evidence>
<dbReference type="Ensembl" id="ENSORLT00020012139.1">
    <property type="protein sequence ID" value="ENSORLP00020022404.1"/>
    <property type="gene ID" value="ENSORLG00020002692.1"/>
</dbReference>
<comment type="subcellular location">
    <subcellularLocation>
        <location evidence="1">Membrane</location>
    </subcellularLocation>
</comment>
<dbReference type="InterPro" id="IPR003599">
    <property type="entry name" value="Ig_sub"/>
</dbReference>
<reference evidence="8" key="4">
    <citation type="submission" date="2025-09" db="UniProtKB">
        <authorList>
            <consortium name="Ensembl"/>
        </authorList>
    </citation>
    <scope>IDENTIFICATION</scope>
    <source>
        <strain evidence="8">HNI</strain>
    </source>
</reference>
<dbReference type="InterPro" id="IPR013783">
    <property type="entry name" value="Ig-like_fold"/>
</dbReference>
<dbReference type="GO" id="GO:0016020">
    <property type="term" value="C:membrane"/>
    <property type="evidence" value="ECO:0007669"/>
    <property type="project" value="UniProtKB-SubCell"/>
</dbReference>
<organism evidence="8 9">
    <name type="scientific">Oryzias latipes</name>
    <name type="common">Japanese rice fish</name>
    <name type="synonym">Japanese killifish</name>
    <dbReference type="NCBI Taxonomy" id="8090"/>
    <lineage>
        <taxon>Eukaryota</taxon>
        <taxon>Metazoa</taxon>
        <taxon>Chordata</taxon>
        <taxon>Craniata</taxon>
        <taxon>Vertebrata</taxon>
        <taxon>Euteleostomi</taxon>
        <taxon>Actinopterygii</taxon>
        <taxon>Neopterygii</taxon>
        <taxon>Teleostei</taxon>
        <taxon>Neoteleostei</taxon>
        <taxon>Acanthomorphata</taxon>
        <taxon>Ovalentaria</taxon>
        <taxon>Atherinomorphae</taxon>
        <taxon>Beloniformes</taxon>
        <taxon>Adrianichthyidae</taxon>
        <taxon>Oryziinae</taxon>
        <taxon>Oryzias</taxon>
    </lineage>
</organism>
<dbReference type="InterPro" id="IPR013106">
    <property type="entry name" value="Ig_V-set"/>
</dbReference>
<evidence type="ECO:0000256" key="6">
    <source>
        <dbReference type="ARBA" id="ARBA00023180"/>
    </source>
</evidence>
<dbReference type="Gene3D" id="2.60.40.10">
    <property type="entry name" value="Immunoglobulins"/>
    <property type="match status" value="1"/>
</dbReference>
<dbReference type="SUPFAM" id="SSF48726">
    <property type="entry name" value="Immunoglobulin"/>
    <property type="match status" value="1"/>
</dbReference>
<evidence type="ECO:0000256" key="5">
    <source>
        <dbReference type="ARBA" id="ARBA00023157"/>
    </source>
</evidence>
<dbReference type="Pfam" id="PF07686">
    <property type="entry name" value="V-set"/>
    <property type="match status" value="1"/>
</dbReference>
<reference key="1">
    <citation type="journal article" date="2007" name="Nature">
        <title>The medaka draft genome and insights into vertebrate genome evolution.</title>
        <authorList>
            <person name="Kasahara M."/>
            <person name="Naruse K."/>
            <person name="Sasaki S."/>
            <person name="Nakatani Y."/>
            <person name="Qu W."/>
            <person name="Ahsan B."/>
            <person name="Yamada T."/>
            <person name="Nagayasu Y."/>
            <person name="Doi K."/>
            <person name="Kasai Y."/>
            <person name="Jindo T."/>
            <person name="Kobayashi D."/>
            <person name="Shimada A."/>
            <person name="Toyoda A."/>
            <person name="Kuroki Y."/>
            <person name="Fujiyama A."/>
            <person name="Sasaki T."/>
            <person name="Shimizu A."/>
            <person name="Asakawa S."/>
            <person name="Shimizu N."/>
            <person name="Hashimoto S."/>
            <person name="Yang J."/>
            <person name="Lee Y."/>
            <person name="Matsushima K."/>
            <person name="Sugano S."/>
            <person name="Sakaizumi M."/>
            <person name="Narita T."/>
            <person name="Ohishi K."/>
            <person name="Haga S."/>
            <person name="Ohta F."/>
            <person name="Nomoto H."/>
            <person name="Nogata K."/>
            <person name="Morishita T."/>
            <person name="Endo T."/>
            <person name="Shin-I T."/>
            <person name="Takeda H."/>
            <person name="Morishita S."/>
            <person name="Kohara Y."/>
        </authorList>
    </citation>
    <scope>NUCLEOTIDE SEQUENCE [LARGE SCALE GENOMIC DNA]</scope>
    <source>
        <strain>Hd-rR</strain>
    </source>
</reference>
<reference evidence="8" key="3">
    <citation type="submission" date="2025-08" db="UniProtKB">
        <authorList>
            <consortium name="Ensembl"/>
        </authorList>
    </citation>
    <scope>IDENTIFICATION</scope>
    <source>
        <strain evidence="8">HNI</strain>
    </source>
</reference>